<dbReference type="OrthoDB" id="3427879at2"/>
<dbReference type="Proteomes" id="UP000190539">
    <property type="component" value="Unassembled WGS sequence"/>
</dbReference>
<protein>
    <submittedName>
        <fullName evidence="2">Uncharacterized protein</fullName>
    </submittedName>
</protein>
<sequence length="183" mass="19480">MSGIDECLLDVMRLPGARGAGIVDWTSGLALGAIGDSPNGDHEATAAEVAELARMAAEHRAFAPVDDGGHGPGGATGTGTEYRADGGTQSEPYPRSPAQPYPRPHPSPNPDPSPSPHSYPYEGVKALPVDDVIVTNRDSYHIVRFVRTTFDSSVFIHLWLGRDDGNLALARIRLGEMAERLVL</sequence>
<evidence type="ECO:0000313" key="3">
    <source>
        <dbReference type="Proteomes" id="UP000190539"/>
    </source>
</evidence>
<keyword evidence="3" id="KW-1185">Reference proteome</keyword>
<dbReference type="STRING" id="83656.B1H18_27980"/>
<comment type="caution">
    <text evidence="2">The sequence shown here is derived from an EMBL/GenBank/DDBJ whole genome shotgun (WGS) entry which is preliminary data.</text>
</comment>
<evidence type="ECO:0000256" key="1">
    <source>
        <dbReference type="SAM" id="MobiDB-lite"/>
    </source>
</evidence>
<gene>
    <name evidence="2" type="ORF">B1H18_27980</name>
</gene>
<organism evidence="2 3">
    <name type="scientific">Streptomyces tsukubensis</name>
    <dbReference type="NCBI Taxonomy" id="83656"/>
    <lineage>
        <taxon>Bacteria</taxon>
        <taxon>Bacillati</taxon>
        <taxon>Actinomycetota</taxon>
        <taxon>Actinomycetes</taxon>
        <taxon>Kitasatosporales</taxon>
        <taxon>Streptomycetaceae</taxon>
        <taxon>Streptomyces</taxon>
    </lineage>
</organism>
<name>A0A1V4A1I2_9ACTN</name>
<accession>A0A1V4A1I2</accession>
<dbReference type="RefSeq" id="WP_077972642.1">
    <property type="nucleotide sequence ID" value="NZ_CP045178.1"/>
</dbReference>
<feature type="compositionally biased region" description="Pro residues" evidence="1">
    <location>
        <begin position="94"/>
        <end position="117"/>
    </location>
</feature>
<dbReference type="AlphaFoldDB" id="A0A1V4A1I2"/>
<evidence type="ECO:0000313" key="2">
    <source>
        <dbReference type="EMBL" id="OON73001.1"/>
    </source>
</evidence>
<feature type="region of interest" description="Disordered" evidence="1">
    <location>
        <begin position="62"/>
        <end position="122"/>
    </location>
</feature>
<dbReference type="EMBL" id="MVFC01000033">
    <property type="protein sequence ID" value="OON73001.1"/>
    <property type="molecule type" value="Genomic_DNA"/>
</dbReference>
<proteinExistence type="predicted"/>
<reference evidence="2 3" key="1">
    <citation type="submission" date="2017-02" db="EMBL/GenBank/DDBJ databases">
        <title>Draft Genome Sequence of Streptomyces tsukubaensis F601, a Producer of the immunosuppressant tacrolimus FK506.</title>
        <authorList>
            <person name="Zong G."/>
            <person name="Zhong C."/>
            <person name="Fu J."/>
            <person name="Qin R."/>
            <person name="Cao G."/>
        </authorList>
    </citation>
    <scope>NUCLEOTIDE SEQUENCE [LARGE SCALE GENOMIC DNA]</scope>
    <source>
        <strain evidence="2 3">F601</strain>
    </source>
</reference>